<gene>
    <name evidence="1" type="ORF">SMC1_09460</name>
</gene>
<dbReference type="AlphaFoldDB" id="A0A398DUZ2"/>
<name>A0A398DUZ2_9BACT</name>
<evidence type="ECO:0000313" key="2">
    <source>
        <dbReference type="Proteomes" id="UP000266113"/>
    </source>
</evidence>
<dbReference type="EMBL" id="QXIY01000045">
    <property type="protein sequence ID" value="RIE15797.1"/>
    <property type="molecule type" value="Genomic_DNA"/>
</dbReference>
<evidence type="ECO:0000313" key="1">
    <source>
        <dbReference type="EMBL" id="RIE15797.1"/>
    </source>
</evidence>
<sequence length="63" mass="7234">MRHSAYKVIVHVVLPVGEILALWALHHYSACRTSQKTMLRRFHRARDHVPLRSSSKAFDLPAA</sequence>
<reference evidence="1 2" key="1">
    <citation type="submission" date="2018-09" db="EMBL/GenBank/DDBJ databases">
        <title>Discovery and Ecogenomic Context for Candidatus Cryosericales, a Global Caldiserica Order Active in Thawing Permafrost.</title>
        <authorList>
            <person name="Martinez M.A."/>
            <person name="Woodcroft B.J."/>
            <person name="Ignacio Espinoza J.C."/>
            <person name="Zayed A."/>
            <person name="Singleton C.M."/>
            <person name="Boyd J."/>
            <person name="Li Y.-F."/>
            <person name="Purvine S."/>
            <person name="Maughan H."/>
            <person name="Hodgkins S.B."/>
            <person name="Anderson D."/>
            <person name="Sederholm M."/>
            <person name="Temperton B."/>
            <person name="Saleska S.R."/>
            <person name="Tyson G.W."/>
            <person name="Rich V.I."/>
        </authorList>
    </citation>
    <scope>NUCLEOTIDE SEQUENCE [LARGE SCALE GENOMIC DNA]</scope>
    <source>
        <strain evidence="1 2">SMC1</strain>
    </source>
</reference>
<accession>A0A398DUZ2</accession>
<dbReference type="Proteomes" id="UP000266113">
    <property type="component" value="Unassembled WGS sequence"/>
</dbReference>
<proteinExistence type="predicted"/>
<keyword evidence="2" id="KW-1185">Reference proteome</keyword>
<protein>
    <submittedName>
        <fullName evidence="1">Uncharacterized protein</fullName>
    </submittedName>
</protein>
<organism evidence="1 2">
    <name type="scientific">Candidatus Cryosericum septentrionale</name>
    <dbReference type="NCBI Taxonomy" id="2290913"/>
    <lineage>
        <taxon>Bacteria</taxon>
        <taxon>Pseudomonadati</taxon>
        <taxon>Caldisericota/Cryosericota group</taxon>
        <taxon>Candidatus Cryosericota</taxon>
        <taxon>Candidatus Cryosericia</taxon>
        <taxon>Candidatus Cryosericales</taxon>
        <taxon>Candidatus Cryosericaceae</taxon>
        <taxon>Candidatus Cryosericum</taxon>
    </lineage>
</organism>
<comment type="caution">
    <text evidence="1">The sequence shown here is derived from an EMBL/GenBank/DDBJ whole genome shotgun (WGS) entry which is preliminary data.</text>
</comment>
<dbReference type="RefSeq" id="WP_119086524.1">
    <property type="nucleotide sequence ID" value="NZ_QXIY01000045.1"/>
</dbReference>